<keyword evidence="3" id="KW-0133">Cell shape</keyword>
<dbReference type="InterPro" id="IPR055342">
    <property type="entry name" value="MreC_beta-barrel_core"/>
</dbReference>
<dbReference type="InterPro" id="IPR042177">
    <property type="entry name" value="Cell/Rod_1"/>
</dbReference>
<dbReference type="InterPro" id="IPR042175">
    <property type="entry name" value="Cell/Rod_MreC_2"/>
</dbReference>
<reference evidence="7 8" key="1">
    <citation type="submission" date="2016-09" db="EMBL/GenBank/DDBJ databases">
        <authorList>
            <person name="Capua I."/>
            <person name="De Benedictis P."/>
            <person name="Joannis T."/>
            <person name="Lombin L.H."/>
            <person name="Cattoli G."/>
        </authorList>
    </citation>
    <scope>NUCLEOTIDE SEQUENCE [LARGE SCALE GENOMIC DNA]</scope>
    <source>
        <strain evidence="7 8">A7P-90m</strain>
    </source>
</reference>
<dbReference type="Pfam" id="PF04085">
    <property type="entry name" value="MreC"/>
    <property type="match status" value="1"/>
</dbReference>
<dbReference type="STRING" id="1640674.SAMN05216323_10146"/>
<dbReference type="AlphaFoldDB" id="A0A1G6HZT5"/>
<dbReference type="RefSeq" id="WP_092436667.1">
    <property type="nucleotide sequence ID" value="NZ_FMYP01000014.1"/>
</dbReference>
<dbReference type="InterPro" id="IPR007221">
    <property type="entry name" value="MreC"/>
</dbReference>
<comment type="similarity">
    <text evidence="1">Belongs to the MreC family.</text>
</comment>
<dbReference type="Proteomes" id="UP000199452">
    <property type="component" value="Unassembled WGS sequence"/>
</dbReference>
<organism evidence="7 8">
    <name type="scientific">Williamwhitmania taraxaci</name>
    <dbReference type="NCBI Taxonomy" id="1640674"/>
    <lineage>
        <taxon>Bacteria</taxon>
        <taxon>Pseudomonadati</taxon>
        <taxon>Bacteroidota</taxon>
        <taxon>Bacteroidia</taxon>
        <taxon>Bacteroidales</taxon>
        <taxon>Williamwhitmaniaceae</taxon>
        <taxon>Williamwhitmania</taxon>
    </lineage>
</organism>
<dbReference type="PANTHER" id="PTHR34138">
    <property type="entry name" value="CELL SHAPE-DETERMINING PROTEIN MREC"/>
    <property type="match status" value="1"/>
</dbReference>
<evidence type="ECO:0000256" key="5">
    <source>
        <dbReference type="SAM" id="Phobius"/>
    </source>
</evidence>
<keyword evidence="5" id="KW-1133">Transmembrane helix</keyword>
<dbReference type="GO" id="GO:0005886">
    <property type="term" value="C:plasma membrane"/>
    <property type="evidence" value="ECO:0007669"/>
    <property type="project" value="TreeGrafter"/>
</dbReference>
<dbReference type="Gene3D" id="2.40.10.350">
    <property type="entry name" value="Rod shape-determining protein MreC, domain 2"/>
    <property type="match status" value="1"/>
</dbReference>
<keyword evidence="5" id="KW-0472">Membrane</keyword>
<feature type="domain" description="Rod shape-determining protein MreC beta-barrel core" evidence="6">
    <location>
        <begin position="118"/>
        <end position="264"/>
    </location>
</feature>
<evidence type="ECO:0000259" key="6">
    <source>
        <dbReference type="Pfam" id="PF04085"/>
    </source>
</evidence>
<sequence>MNSLIRFLFRYHIIFLFVFLEVIALVLISSDSLYQRYRMVSAARSVSGALHDWVGGISDYVDLRDQNDILVRENLNLRRKLADYGDMETNIAPYVPDTLLQDTAIKVVAQYHYYSAKVVSNSVNKQHNFITIKAGTSNGVRPQMGVITSNGLVGVVKSCSKNYSTVISLLNTDLKVSAKLRRTGYFGSFAWDGISQDIVILSEIPQNADVVVGDTVVTSGYSSMFPEGIMLGFIKDFDMTGGSFYRIRVKLSSEFQKLNYVYLVDNVQSEEQTQLESIDIKND</sequence>
<dbReference type="OrthoDB" id="9811827at2"/>
<evidence type="ECO:0000256" key="4">
    <source>
        <dbReference type="ARBA" id="ARBA00032089"/>
    </source>
</evidence>
<evidence type="ECO:0000256" key="3">
    <source>
        <dbReference type="ARBA" id="ARBA00022960"/>
    </source>
</evidence>
<name>A0A1G6HZT5_9BACT</name>
<dbReference type="EMBL" id="FMYP01000014">
    <property type="protein sequence ID" value="SDB99724.1"/>
    <property type="molecule type" value="Genomic_DNA"/>
</dbReference>
<evidence type="ECO:0000256" key="2">
    <source>
        <dbReference type="ARBA" id="ARBA00013855"/>
    </source>
</evidence>
<dbReference type="GO" id="GO:0008360">
    <property type="term" value="P:regulation of cell shape"/>
    <property type="evidence" value="ECO:0007669"/>
    <property type="project" value="UniProtKB-KW"/>
</dbReference>
<keyword evidence="5" id="KW-0812">Transmembrane</keyword>
<gene>
    <name evidence="7" type="ORF">SAMN05216323_10146</name>
</gene>
<evidence type="ECO:0000313" key="8">
    <source>
        <dbReference type="Proteomes" id="UP000199452"/>
    </source>
</evidence>
<feature type="transmembrane region" description="Helical" evidence="5">
    <location>
        <begin position="12"/>
        <end position="34"/>
    </location>
</feature>
<protein>
    <recommendedName>
        <fullName evidence="2">Cell shape-determining protein MreC</fullName>
    </recommendedName>
    <alternativeName>
        <fullName evidence="4">Cell shape protein MreC</fullName>
    </alternativeName>
</protein>
<evidence type="ECO:0000256" key="1">
    <source>
        <dbReference type="ARBA" id="ARBA00009369"/>
    </source>
</evidence>
<dbReference type="NCBIfam" id="NF010532">
    <property type="entry name" value="PRK13922.9-3"/>
    <property type="match status" value="1"/>
</dbReference>
<proteinExistence type="inferred from homology"/>
<dbReference type="PANTHER" id="PTHR34138:SF1">
    <property type="entry name" value="CELL SHAPE-DETERMINING PROTEIN MREC"/>
    <property type="match status" value="1"/>
</dbReference>
<evidence type="ECO:0000313" key="7">
    <source>
        <dbReference type="EMBL" id="SDB99724.1"/>
    </source>
</evidence>
<dbReference type="Gene3D" id="2.40.10.340">
    <property type="entry name" value="Rod shape-determining protein MreC, domain 1"/>
    <property type="match status" value="1"/>
</dbReference>
<keyword evidence="8" id="KW-1185">Reference proteome</keyword>
<accession>A0A1G6HZT5</accession>